<keyword evidence="5" id="KW-1185">Reference proteome</keyword>
<evidence type="ECO:0000256" key="1">
    <source>
        <dbReference type="ARBA" id="ARBA00008720"/>
    </source>
</evidence>
<evidence type="ECO:0000313" key="4">
    <source>
        <dbReference type="EMBL" id="TDG67192.1"/>
    </source>
</evidence>
<name>A0A4R5N6C0_9LACO</name>
<evidence type="ECO:0000313" key="5">
    <source>
        <dbReference type="Proteomes" id="UP000295681"/>
    </source>
</evidence>
<comment type="function">
    <text evidence="2 3">Might take part in the signal recognition particle (SRP) pathway. This is inferred from the conservation of its genetic proximity to ftsY/ffh. May be a regulatory protein.</text>
</comment>
<reference evidence="4 5" key="1">
    <citation type="journal article" date="2019" name="Appl. Microbiol. Biotechnol.">
        <title>Uncovering carbohydrate metabolism through a genotype-phenotype association study of 56 lactic acid bacteria genomes.</title>
        <authorList>
            <person name="Buron-Moles G."/>
            <person name="Chailyan A."/>
            <person name="Dolejs I."/>
            <person name="Forster J."/>
            <person name="Miks M.H."/>
        </authorList>
    </citation>
    <scope>NUCLEOTIDE SEQUENCE [LARGE SCALE GENOMIC DNA]</scope>
    <source>
        <strain evidence="4 5">ATCC 700006</strain>
    </source>
</reference>
<dbReference type="Gene3D" id="1.10.10.10">
    <property type="entry name" value="Winged helix-like DNA-binding domain superfamily/Winged helix DNA-binding domain"/>
    <property type="match status" value="1"/>
</dbReference>
<dbReference type="InterPro" id="IPR036388">
    <property type="entry name" value="WH-like_DNA-bd_sf"/>
</dbReference>
<accession>A0A4R5N6C0</accession>
<dbReference type="RefSeq" id="WP_010006650.1">
    <property type="nucleotide sequence ID" value="NZ_JAGYGP010000005.1"/>
</dbReference>
<dbReference type="InterPro" id="IPR013324">
    <property type="entry name" value="RNA_pol_sigma_r3/r4-like"/>
</dbReference>
<dbReference type="AlphaFoldDB" id="A0A4R5N6C0"/>
<dbReference type="Proteomes" id="UP000295681">
    <property type="component" value="Unassembled WGS sequence"/>
</dbReference>
<dbReference type="PANTHER" id="PTHR40083">
    <property type="entry name" value="UPF0122 PROTEIN CBO2450/CLC_2298"/>
    <property type="match status" value="1"/>
</dbReference>
<dbReference type="HAMAP" id="MF_00245">
    <property type="entry name" value="UPF0122"/>
    <property type="match status" value="1"/>
</dbReference>
<proteinExistence type="inferred from homology"/>
<dbReference type="STRING" id="907931.GCA_000165675_01920"/>
<comment type="caution">
    <text evidence="4">The sequence shown here is derived from an EMBL/GenBank/DDBJ whole genome shotgun (WGS) entry which is preliminary data.</text>
</comment>
<dbReference type="InterPro" id="IPR054831">
    <property type="entry name" value="UPF0122_fam_protein"/>
</dbReference>
<protein>
    <recommendedName>
        <fullName evidence="3">UPF0122 protein C5L23_000146</fullName>
    </recommendedName>
</protein>
<comment type="similarity">
    <text evidence="1 3">Belongs to the UPF0122 family.</text>
</comment>
<dbReference type="InterPro" id="IPR007394">
    <property type="entry name" value="UPF0122"/>
</dbReference>
<sequence length="114" mass="13476">MDITKKNDVNALLDFYGGLLTLKQRRYLVAYFADDLSIVEIAENEQVSRQAVSDNIHRGVDLLKHYETILHLQRDYVARRGMEHQLEHWIDAHYNDDATLKQRLNMLINYEETD</sequence>
<organism evidence="4 5">
    <name type="scientific">Leuconostoc fallax</name>
    <dbReference type="NCBI Taxonomy" id="1251"/>
    <lineage>
        <taxon>Bacteria</taxon>
        <taxon>Bacillati</taxon>
        <taxon>Bacillota</taxon>
        <taxon>Bacilli</taxon>
        <taxon>Lactobacillales</taxon>
        <taxon>Lactobacillaceae</taxon>
        <taxon>Leuconostoc</taxon>
    </lineage>
</organism>
<evidence type="ECO:0000256" key="2">
    <source>
        <dbReference type="ARBA" id="ARBA00024764"/>
    </source>
</evidence>
<dbReference type="EMBL" id="PUFI01000016">
    <property type="protein sequence ID" value="TDG67192.1"/>
    <property type="molecule type" value="Genomic_DNA"/>
</dbReference>
<dbReference type="Pfam" id="PF04297">
    <property type="entry name" value="UPF0122"/>
    <property type="match status" value="1"/>
</dbReference>
<dbReference type="SUPFAM" id="SSF88659">
    <property type="entry name" value="Sigma3 and sigma4 domains of RNA polymerase sigma factors"/>
    <property type="match status" value="1"/>
</dbReference>
<gene>
    <name evidence="4" type="ORF">C5L23_000146</name>
</gene>
<dbReference type="NCBIfam" id="NF045758">
    <property type="entry name" value="YlxM"/>
    <property type="match status" value="1"/>
</dbReference>
<dbReference type="PANTHER" id="PTHR40083:SF1">
    <property type="entry name" value="UPF0122 PROTEIN YLXM"/>
    <property type="match status" value="1"/>
</dbReference>
<evidence type="ECO:0000256" key="3">
    <source>
        <dbReference type="HAMAP-Rule" id="MF_00245"/>
    </source>
</evidence>